<dbReference type="Pfam" id="PF05901">
    <property type="entry name" value="Excalibur"/>
    <property type="match status" value="1"/>
</dbReference>
<name>A0ABY7K260_9ACTN</name>
<feature type="region of interest" description="Disordered" evidence="1">
    <location>
        <begin position="37"/>
        <end position="97"/>
    </location>
</feature>
<organism evidence="3 4">
    <name type="scientific">Jatrophihabitans cynanchi</name>
    <dbReference type="NCBI Taxonomy" id="2944128"/>
    <lineage>
        <taxon>Bacteria</taxon>
        <taxon>Bacillati</taxon>
        <taxon>Actinomycetota</taxon>
        <taxon>Actinomycetes</taxon>
        <taxon>Jatrophihabitantales</taxon>
        <taxon>Jatrophihabitantaceae</taxon>
        <taxon>Jatrophihabitans</taxon>
    </lineage>
</organism>
<proteinExistence type="predicted"/>
<dbReference type="Pfam" id="PF07510">
    <property type="entry name" value="GmrSD_C"/>
    <property type="match status" value="1"/>
</dbReference>
<keyword evidence="4" id="KW-1185">Reference proteome</keyword>
<evidence type="ECO:0000313" key="4">
    <source>
        <dbReference type="Proteomes" id="UP001164693"/>
    </source>
</evidence>
<dbReference type="SMART" id="SM00894">
    <property type="entry name" value="Excalibur"/>
    <property type="match status" value="1"/>
</dbReference>
<evidence type="ECO:0000259" key="2">
    <source>
        <dbReference type="SMART" id="SM00894"/>
    </source>
</evidence>
<dbReference type="InterPro" id="IPR008613">
    <property type="entry name" value="Excalibur_Ca-bd_domain"/>
</dbReference>
<accession>A0ABY7K260</accession>
<reference evidence="3" key="1">
    <citation type="submission" date="2022-05" db="EMBL/GenBank/DDBJ databases">
        <title>Jatrophihabitans sp. SB3-54 whole genome sequence.</title>
        <authorList>
            <person name="Suh M.K."/>
            <person name="Eom M.K."/>
            <person name="Kim J.S."/>
            <person name="Kim H.S."/>
            <person name="Do H.E."/>
            <person name="Shin Y.K."/>
            <person name="Lee J.-S."/>
        </authorList>
    </citation>
    <scope>NUCLEOTIDE SEQUENCE</scope>
    <source>
        <strain evidence="3">SB3-54</strain>
    </source>
</reference>
<dbReference type="RefSeq" id="WP_269445471.1">
    <property type="nucleotide sequence ID" value="NZ_CP097463.1"/>
</dbReference>
<sequence length="390" mass="40814">MKTILRFCHAHPKWASGLGAALALVVVIGAVGDNGRPPHPDAHVANSTGSPAPSRATTDRDSPASPGDGSADPLSSTAAVRSSAAPKPSAVRADGVTASSTATAVLDTLVIKGRAPKTDYSRGQFGAAWTDDNDDPGGHNGCRTRDDILARDLTDVVRADGCKVTSGVLVDPYTGRTITFRYGQGTSSAVQIDHVVALSDAWQKGAQYWDARRRVDLANDPLNLLAVDGPTNQGKGDGDAATWLPPNKAYRCAYVARQVAVKARYGLWMTRAERDAIARVLSACPGQRVPTEAGAPPTVRPHSSAEPAPSTYHSPAAPTTRAAVVQPSATSAKSYANCTALRQDYPHGVGRPGARDHTSGKPDTRFFVSAALYDANTKSDRDKDGIACEA</sequence>
<dbReference type="InterPro" id="IPR011089">
    <property type="entry name" value="GmrSD_C"/>
</dbReference>
<feature type="region of interest" description="Disordered" evidence="1">
    <location>
        <begin position="287"/>
        <end position="328"/>
    </location>
</feature>
<evidence type="ECO:0000256" key="1">
    <source>
        <dbReference type="SAM" id="MobiDB-lite"/>
    </source>
</evidence>
<dbReference type="EMBL" id="CP097463">
    <property type="protein sequence ID" value="WAX58930.1"/>
    <property type="molecule type" value="Genomic_DNA"/>
</dbReference>
<dbReference type="PANTHER" id="PTHR24094:SF15">
    <property type="entry name" value="AMP-DEPENDENT SYNTHETASE_LIGASE DOMAIN-CONTAINING PROTEIN-RELATED"/>
    <property type="match status" value="1"/>
</dbReference>
<protein>
    <submittedName>
        <fullName evidence="3">DUF1524 domain-containing protein</fullName>
    </submittedName>
</protein>
<dbReference type="Proteomes" id="UP001164693">
    <property type="component" value="Chromosome"/>
</dbReference>
<feature type="domain" description="Excalibur calcium-binding" evidence="2">
    <location>
        <begin position="334"/>
        <end position="389"/>
    </location>
</feature>
<evidence type="ECO:0000313" key="3">
    <source>
        <dbReference type="EMBL" id="WAX58930.1"/>
    </source>
</evidence>
<gene>
    <name evidence="3" type="ORF">M6B22_09255</name>
</gene>
<dbReference type="PANTHER" id="PTHR24094">
    <property type="entry name" value="SECRETED PROTEIN"/>
    <property type="match status" value="1"/>
</dbReference>